<dbReference type="InterPro" id="IPR000490">
    <property type="entry name" value="Glyco_hydro_17"/>
</dbReference>
<evidence type="ECO:0008006" key="9">
    <source>
        <dbReference type="Google" id="ProtNLM"/>
    </source>
</evidence>
<keyword evidence="8" id="KW-1185">Reference proteome</keyword>
<proteinExistence type="inferred from homology"/>
<evidence type="ECO:0000256" key="5">
    <source>
        <dbReference type="RuleBase" id="RU004336"/>
    </source>
</evidence>
<protein>
    <recommendedName>
        <fullName evidence="9">Glucan endo-1,3-beta-D-glucosidase</fullName>
    </recommendedName>
</protein>
<dbReference type="InterPro" id="IPR044965">
    <property type="entry name" value="Glyco_hydro_17_plant"/>
</dbReference>
<keyword evidence="3 5" id="KW-0326">Glycosidase</keyword>
<dbReference type="SUPFAM" id="SSF51445">
    <property type="entry name" value="(Trans)glycosidases"/>
    <property type="match status" value="1"/>
</dbReference>
<dbReference type="PROSITE" id="PS00587">
    <property type="entry name" value="GLYCOSYL_HYDROL_F17"/>
    <property type="match status" value="1"/>
</dbReference>
<dbReference type="Pfam" id="PF00332">
    <property type="entry name" value="Glyco_hydro_17"/>
    <property type="match status" value="1"/>
</dbReference>
<dbReference type="Gene3D" id="3.20.20.80">
    <property type="entry name" value="Glycosidases"/>
    <property type="match status" value="1"/>
</dbReference>
<evidence type="ECO:0000256" key="6">
    <source>
        <dbReference type="SAM" id="SignalP"/>
    </source>
</evidence>
<evidence type="ECO:0000256" key="2">
    <source>
        <dbReference type="ARBA" id="ARBA00022801"/>
    </source>
</evidence>
<comment type="similarity">
    <text evidence="1 4">Belongs to the glycosyl hydrolase 17 family.</text>
</comment>
<dbReference type="Proteomes" id="UP000479710">
    <property type="component" value="Unassembled WGS sequence"/>
</dbReference>
<evidence type="ECO:0000256" key="1">
    <source>
        <dbReference type="ARBA" id="ARBA00008773"/>
    </source>
</evidence>
<keyword evidence="6" id="KW-0732">Signal</keyword>
<feature type="chain" id="PRO_5026170881" description="Glucan endo-1,3-beta-D-glucosidase" evidence="6">
    <location>
        <begin position="30"/>
        <end position="336"/>
    </location>
</feature>
<evidence type="ECO:0000256" key="3">
    <source>
        <dbReference type="ARBA" id="ARBA00023295"/>
    </source>
</evidence>
<comment type="caution">
    <text evidence="7">The sequence shown here is derived from an EMBL/GenBank/DDBJ whole genome shotgun (WGS) entry which is preliminary data.</text>
</comment>
<dbReference type="GO" id="GO:0005975">
    <property type="term" value="P:carbohydrate metabolic process"/>
    <property type="evidence" value="ECO:0007669"/>
    <property type="project" value="InterPro"/>
</dbReference>
<dbReference type="GO" id="GO:0042973">
    <property type="term" value="F:glucan endo-1,3-beta-D-glucosidase activity"/>
    <property type="evidence" value="ECO:0007669"/>
    <property type="project" value="UniProtKB-ARBA"/>
</dbReference>
<sequence>MAIMQGFAHVFAAALLVGVFISMPVGVQSVGVCYGMIGNDLPSKSDVVQLYKSNGITDMRIYLPDFEAIAALRGSGIGLIVGVANKNLIDLAANPASAASWVDANIKPFVPDVNFKYISVGNEITGEPTQTILPAMQNINAALAAAGLGSIKVSTAVRLDVVTNTFPPSAGVFAYPYMAAVAQFLASTGAPLLANVYPYFAYIGNKKDISLEYATFQPGKTVPDPNTGLVYTNLFDAMVDAIYAALDKAGAASVPVVVSESGWPSAGGDAATTDNARTYVQNLIDHGKQGTPKRPGVIETYVFAMFNENEKPGEPTEKNFGLFYPRKTPVYPINFH</sequence>
<dbReference type="AlphaFoldDB" id="A0A6G1EQF6"/>
<evidence type="ECO:0000313" key="8">
    <source>
        <dbReference type="Proteomes" id="UP000479710"/>
    </source>
</evidence>
<evidence type="ECO:0000313" key="7">
    <source>
        <dbReference type="EMBL" id="KAF0926812.1"/>
    </source>
</evidence>
<dbReference type="FunFam" id="3.20.20.80:FF:000010">
    <property type="entry name" value="glucan endo-1,3-beta-glucosidase, basic"/>
    <property type="match status" value="1"/>
</dbReference>
<reference evidence="7 8" key="1">
    <citation type="submission" date="2019-11" db="EMBL/GenBank/DDBJ databases">
        <title>Whole genome sequence of Oryza granulata.</title>
        <authorList>
            <person name="Li W."/>
        </authorList>
    </citation>
    <scope>NUCLEOTIDE SEQUENCE [LARGE SCALE GENOMIC DNA]</scope>
    <source>
        <strain evidence="8">cv. Menghai</strain>
        <tissue evidence="7">Leaf</tissue>
    </source>
</reference>
<accession>A0A6G1EQF6</accession>
<name>A0A6G1EQF6_9ORYZ</name>
<dbReference type="EMBL" id="SPHZ02000003">
    <property type="protein sequence ID" value="KAF0926812.1"/>
    <property type="molecule type" value="Genomic_DNA"/>
</dbReference>
<dbReference type="OrthoDB" id="667590at2759"/>
<feature type="signal peptide" evidence="6">
    <location>
        <begin position="1"/>
        <end position="29"/>
    </location>
</feature>
<dbReference type="PANTHER" id="PTHR32227">
    <property type="entry name" value="GLUCAN ENDO-1,3-BETA-GLUCOSIDASE BG1-RELATED-RELATED"/>
    <property type="match status" value="1"/>
</dbReference>
<gene>
    <name evidence="7" type="ORF">E2562_027405</name>
</gene>
<dbReference type="InterPro" id="IPR017853">
    <property type="entry name" value="GH"/>
</dbReference>
<evidence type="ECO:0000256" key="4">
    <source>
        <dbReference type="RuleBase" id="RU004335"/>
    </source>
</evidence>
<organism evidence="7 8">
    <name type="scientific">Oryza meyeriana var. granulata</name>
    <dbReference type="NCBI Taxonomy" id="110450"/>
    <lineage>
        <taxon>Eukaryota</taxon>
        <taxon>Viridiplantae</taxon>
        <taxon>Streptophyta</taxon>
        <taxon>Embryophyta</taxon>
        <taxon>Tracheophyta</taxon>
        <taxon>Spermatophyta</taxon>
        <taxon>Magnoliopsida</taxon>
        <taxon>Liliopsida</taxon>
        <taxon>Poales</taxon>
        <taxon>Poaceae</taxon>
        <taxon>BOP clade</taxon>
        <taxon>Oryzoideae</taxon>
        <taxon>Oryzeae</taxon>
        <taxon>Oryzinae</taxon>
        <taxon>Oryza</taxon>
        <taxon>Oryza meyeriana</taxon>
    </lineage>
</organism>
<keyword evidence="2 5" id="KW-0378">Hydrolase</keyword>